<dbReference type="InterPro" id="IPR046348">
    <property type="entry name" value="SIS_dom_sf"/>
</dbReference>
<dbReference type="GO" id="GO:0097367">
    <property type="term" value="F:carbohydrate derivative binding"/>
    <property type="evidence" value="ECO:0007669"/>
    <property type="project" value="InterPro"/>
</dbReference>
<reference evidence="7 8" key="1">
    <citation type="submission" date="2013-02" db="EMBL/GenBank/DDBJ databases">
        <authorList>
            <person name="Fiebig A."/>
            <person name="Goeker M."/>
            <person name="Klenk H.-P.P."/>
        </authorList>
    </citation>
    <scope>NUCLEOTIDE SEQUENCE [LARGE SCALE GENOMIC DNA]</scope>
    <source>
        <strain evidence="7 8">DSM 19309</strain>
    </source>
</reference>
<keyword evidence="4" id="KW-0808">Transferase</keyword>
<dbReference type="GO" id="GO:0006002">
    <property type="term" value="P:fructose 6-phosphate metabolic process"/>
    <property type="evidence" value="ECO:0007669"/>
    <property type="project" value="TreeGrafter"/>
</dbReference>
<dbReference type="AlphaFoldDB" id="A0A017HS79"/>
<keyword evidence="8" id="KW-1185">Reference proteome</keyword>
<gene>
    <name evidence="7" type="ORF">Rumeso_01225</name>
</gene>
<organism evidence="7 8">
    <name type="scientific">Rubellimicrobium mesophilum DSM 19309</name>
    <dbReference type="NCBI Taxonomy" id="442562"/>
    <lineage>
        <taxon>Bacteria</taxon>
        <taxon>Pseudomonadati</taxon>
        <taxon>Pseudomonadota</taxon>
        <taxon>Alphaproteobacteria</taxon>
        <taxon>Rhodobacterales</taxon>
        <taxon>Roseobacteraceae</taxon>
        <taxon>Rubellimicrobium</taxon>
    </lineage>
</organism>
<feature type="domain" description="SIS" evidence="6">
    <location>
        <begin position="1"/>
        <end position="98"/>
    </location>
</feature>
<evidence type="ECO:0000256" key="4">
    <source>
        <dbReference type="ARBA" id="ARBA00022576"/>
    </source>
</evidence>
<dbReference type="EMBL" id="AOSK01000033">
    <property type="protein sequence ID" value="EYD77185.1"/>
    <property type="molecule type" value="Genomic_DNA"/>
</dbReference>
<dbReference type="InterPro" id="IPR001347">
    <property type="entry name" value="SIS_dom"/>
</dbReference>
<dbReference type="EC" id="2.6.1.16" evidence="2"/>
<keyword evidence="7" id="KW-0378">Hydrolase</keyword>
<dbReference type="RefSeq" id="WP_245639386.1">
    <property type="nucleotide sequence ID" value="NZ_KK088630.1"/>
</dbReference>
<dbReference type="Proteomes" id="UP000019666">
    <property type="component" value="Unassembled WGS sequence"/>
</dbReference>
<evidence type="ECO:0000313" key="8">
    <source>
        <dbReference type="Proteomes" id="UP000019666"/>
    </source>
</evidence>
<dbReference type="STRING" id="442562.Rumeso_01225"/>
<dbReference type="SUPFAM" id="SSF53697">
    <property type="entry name" value="SIS domain"/>
    <property type="match status" value="1"/>
</dbReference>
<protein>
    <recommendedName>
        <fullName evidence="3">Glutamine--fructose-6-phosphate aminotransferase [isomerizing]</fullName>
        <ecNumber evidence="2">2.6.1.16</ecNumber>
    </recommendedName>
</protein>
<keyword evidence="5" id="KW-0315">Glutamine amidotransferase</keyword>
<dbReference type="Gene3D" id="3.40.50.10490">
    <property type="entry name" value="Glucose-6-phosphate isomerase like protein, domain 1"/>
    <property type="match status" value="2"/>
</dbReference>
<comment type="caution">
    <text evidence="7">The sequence shown here is derived from an EMBL/GenBank/DDBJ whole genome shotgun (WGS) entry which is preliminary data.</text>
</comment>
<evidence type="ECO:0000256" key="3">
    <source>
        <dbReference type="ARBA" id="ARBA00016090"/>
    </source>
</evidence>
<dbReference type="PANTHER" id="PTHR10937">
    <property type="entry name" value="GLUCOSAMINE--FRUCTOSE-6-PHOSPHATE AMINOTRANSFERASE, ISOMERIZING"/>
    <property type="match status" value="1"/>
</dbReference>
<comment type="catalytic activity">
    <reaction evidence="1">
        <text>D-fructose 6-phosphate + L-glutamine = D-glucosamine 6-phosphate + L-glutamate</text>
        <dbReference type="Rhea" id="RHEA:13237"/>
        <dbReference type="ChEBI" id="CHEBI:29985"/>
        <dbReference type="ChEBI" id="CHEBI:58359"/>
        <dbReference type="ChEBI" id="CHEBI:58725"/>
        <dbReference type="ChEBI" id="CHEBI:61527"/>
        <dbReference type="EC" id="2.6.1.16"/>
    </reaction>
</comment>
<evidence type="ECO:0000259" key="6">
    <source>
        <dbReference type="PROSITE" id="PS51464"/>
    </source>
</evidence>
<evidence type="ECO:0000256" key="1">
    <source>
        <dbReference type="ARBA" id="ARBA00001031"/>
    </source>
</evidence>
<sequence>MALPISEQLTQGLPLDGKTVILASQSGESAEILRWLRTARAGDVFGMTLNGSSTLGQAVPCLVAAGGAEVAFAATRSLTLTIALHLAVLARLGTDLAPGLAVLRAWPEPDVSAAVTALSGVRTVVTSGRRLQGVAEACALGLCELSQSPAFSLEGGQLRHGPMEIMGPELGVVLFGGDEPGAELVMGMARSAAEAEARVVLIDASGTGQGIPGVTTVTLPRAQGAAAVLATLPAMQALMLGYAADRVADVGTPRRSSKITRTE</sequence>
<dbReference type="PROSITE" id="PS51464">
    <property type="entry name" value="SIS"/>
    <property type="match status" value="1"/>
</dbReference>
<evidence type="ECO:0000256" key="2">
    <source>
        <dbReference type="ARBA" id="ARBA00012916"/>
    </source>
</evidence>
<dbReference type="GO" id="GO:0006487">
    <property type="term" value="P:protein N-linked glycosylation"/>
    <property type="evidence" value="ECO:0007669"/>
    <property type="project" value="TreeGrafter"/>
</dbReference>
<dbReference type="GO" id="GO:0004360">
    <property type="term" value="F:glutamine-fructose-6-phosphate transaminase (isomerizing) activity"/>
    <property type="evidence" value="ECO:0007669"/>
    <property type="project" value="UniProtKB-EC"/>
</dbReference>
<dbReference type="HOGENOM" id="CLU_068455_0_0_5"/>
<accession>A0A017HS79</accession>
<dbReference type="GO" id="GO:0016787">
    <property type="term" value="F:hydrolase activity"/>
    <property type="evidence" value="ECO:0007669"/>
    <property type="project" value="UniProtKB-KW"/>
</dbReference>
<evidence type="ECO:0000313" key="7">
    <source>
        <dbReference type="EMBL" id="EYD77185.1"/>
    </source>
</evidence>
<name>A0A017HS79_9RHOB</name>
<keyword evidence="4" id="KW-0032">Aminotransferase</keyword>
<proteinExistence type="predicted"/>
<dbReference type="GO" id="GO:0006047">
    <property type="term" value="P:UDP-N-acetylglucosamine metabolic process"/>
    <property type="evidence" value="ECO:0007669"/>
    <property type="project" value="TreeGrafter"/>
</dbReference>
<evidence type="ECO:0000256" key="5">
    <source>
        <dbReference type="ARBA" id="ARBA00022962"/>
    </source>
</evidence>
<dbReference type="PANTHER" id="PTHR10937:SF0">
    <property type="entry name" value="GLUTAMINE--FRUCTOSE-6-PHOSPHATE TRANSAMINASE (ISOMERIZING)"/>
    <property type="match status" value="1"/>
</dbReference>